<name>A0A411PH23_9GAMM</name>
<dbReference type="RefSeq" id="WP_130599217.1">
    <property type="nucleotide sequence ID" value="NZ_CP036200.1"/>
</dbReference>
<gene>
    <name evidence="1" type="ORF">EXU30_08730</name>
</gene>
<proteinExistence type="predicted"/>
<protein>
    <recommendedName>
        <fullName evidence="3">RiboL-PSP-HEPN domain-containing protein</fullName>
    </recommendedName>
</protein>
<dbReference type="Proteomes" id="UP000291106">
    <property type="component" value="Chromosome"/>
</dbReference>
<evidence type="ECO:0008006" key="3">
    <source>
        <dbReference type="Google" id="ProtNLM"/>
    </source>
</evidence>
<accession>A0A411PH23</accession>
<organism evidence="1 2">
    <name type="scientific">Shewanella maritima</name>
    <dbReference type="NCBI Taxonomy" id="2520507"/>
    <lineage>
        <taxon>Bacteria</taxon>
        <taxon>Pseudomonadati</taxon>
        <taxon>Pseudomonadota</taxon>
        <taxon>Gammaproteobacteria</taxon>
        <taxon>Alteromonadales</taxon>
        <taxon>Shewanellaceae</taxon>
        <taxon>Shewanella</taxon>
    </lineage>
</organism>
<reference evidence="1 2" key="1">
    <citation type="submission" date="2019-02" db="EMBL/GenBank/DDBJ databases">
        <title>Shewanella sp. D4-2 isolated from Dokdo Island.</title>
        <authorList>
            <person name="Baek K."/>
        </authorList>
    </citation>
    <scope>NUCLEOTIDE SEQUENCE [LARGE SCALE GENOMIC DNA]</scope>
    <source>
        <strain evidence="1 2">D4-2</strain>
    </source>
</reference>
<evidence type="ECO:0000313" key="1">
    <source>
        <dbReference type="EMBL" id="QBF82764.1"/>
    </source>
</evidence>
<dbReference type="EMBL" id="CP036200">
    <property type="protein sequence ID" value="QBF82764.1"/>
    <property type="molecule type" value="Genomic_DNA"/>
</dbReference>
<dbReference type="KEGG" id="smai:EXU30_08730"/>
<dbReference type="AlphaFoldDB" id="A0A411PH23"/>
<dbReference type="OrthoDB" id="6227217at2"/>
<sequence>MSFQGFMEGDINSHCWFHESVCKAISYDGFGDTCGGIIVLTQTAFMVEAYLNYACKTVFDWQTRASKKFDRHDDDLFKKVDKFKAEADFNKRVALAFGYFPMFEELSSLFESNLTGKRINKYRKLLGNSSFYAIDSELRFSPKLKFNLLSEMVFKNEDAKINAISCIAELFDIRNMLAHGTSEFSRTKVRVKSDSVDIDLPSFKDIPNTKAAWQEQCSLENSKALFYKACVIIETISTELFQNDKPFRHPPQVGMVVHG</sequence>
<evidence type="ECO:0000313" key="2">
    <source>
        <dbReference type="Proteomes" id="UP000291106"/>
    </source>
</evidence>
<keyword evidence="2" id="KW-1185">Reference proteome</keyword>